<evidence type="ECO:0000313" key="1">
    <source>
        <dbReference type="EMBL" id="SPT95558.1"/>
    </source>
</evidence>
<dbReference type="EMBL" id="UAQE01000001">
    <property type="protein sequence ID" value="SPT95558.1"/>
    <property type="molecule type" value="Genomic_DNA"/>
</dbReference>
<protein>
    <submittedName>
        <fullName evidence="1">Phage major tail tube protein</fullName>
    </submittedName>
</protein>
<reference evidence="1 2" key="1">
    <citation type="submission" date="2018-06" db="EMBL/GenBank/DDBJ databases">
        <authorList>
            <consortium name="Pathogen Informatics"/>
            <person name="Doyle S."/>
        </authorList>
    </citation>
    <scope>NUCLEOTIDE SEQUENCE [LARGE SCALE GENOMIC DNA]</scope>
    <source>
        <strain evidence="1 2">NCTC7582</strain>
    </source>
</reference>
<gene>
    <name evidence="1" type="ORF">NCTC7582_00059</name>
</gene>
<dbReference type="Pfam" id="PF04985">
    <property type="entry name" value="Phage_tube"/>
    <property type="match status" value="1"/>
</dbReference>
<name>A0A2X0XP90_9BACI</name>
<dbReference type="RefSeq" id="WP_112116198.1">
    <property type="nucleotide sequence ID" value="NZ_UAQE01000001.1"/>
</dbReference>
<proteinExistence type="predicted"/>
<dbReference type="Proteomes" id="UP000251431">
    <property type="component" value="Unassembled WGS sequence"/>
</dbReference>
<sequence>MSIIPEKLNDFRVFLSGKPDLKGVADLQLPSLEFLTETVNGAGISGEYESPAYGHFQSMKFTINWRVTSDELLDFYKPEAITVDCRLANQEYDAVKGRHHFKPNRVLVHGLVTKNDLGKVQKGSPYESSTEIEVLYIKIEREGKVLLEIDKINYIYIVDDIDYTARLREALGMV</sequence>
<dbReference type="AlphaFoldDB" id="A0A2X0XP90"/>
<organism evidence="1 2">
    <name type="scientific">Lysinibacillus capsici</name>
    <dbReference type="NCBI Taxonomy" id="2115968"/>
    <lineage>
        <taxon>Bacteria</taxon>
        <taxon>Bacillati</taxon>
        <taxon>Bacillota</taxon>
        <taxon>Bacilli</taxon>
        <taxon>Bacillales</taxon>
        <taxon>Bacillaceae</taxon>
        <taxon>Lysinibacillus</taxon>
    </lineage>
</organism>
<accession>A0A2X0XP90</accession>
<dbReference type="InterPro" id="IPR006498">
    <property type="entry name" value="Tail_tube"/>
</dbReference>
<evidence type="ECO:0000313" key="2">
    <source>
        <dbReference type="Proteomes" id="UP000251431"/>
    </source>
</evidence>